<dbReference type="PROSITE" id="PS51912">
    <property type="entry name" value="DMAP1_BIND"/>
    <property type="match status" value="1"/>
</dbReference>
<dbReference type="Pfam" id="PF00501">
    <property type="entry name" value="AMP-binding"/>
    <property type="match status" value="2"/>
</dbReference>
<dbReference type="InterPro" id="IPR000873">
    <property type="entry name" value="AMP-dep_synth/lig_dom"/>
</dbReference>
<dbReference type="SUPFAM" id="SSF56801">
    <property type="entry name" value="Acetyl-CoA synthetase-like"/>
    <property type="match status" value="2"/>
</dbReference>
<dbReference type="GeneTree" id="ENSGT00950000182997"/>
<evidence type="ECO:0000259" key="3">
    <source>
        <dbReference type="PROSITE" id="PS51912"/>
    </source>
</evidence>
<dbReference type="InterPro" id="IPR025110">
    <property type="entry name" value="AMP-bd_C"/>
</dbReference>
<feature type="region of interest" description="Disordered" evidence="2">
    <location>
        <begin position="32"/>
        <end position="71"/>
    </location>
</feature>
<feature type="domain" description="DMAP1-binding" evidence="3">
    <location>
        <begin position="1"/>
        <end position="101"/>
    </location>
</feature>
<accession>A0A8K9X3G2</accession>
<dbReference type="InterPro" id="IPR010506">
    <property type="entry name" value="DMAP1-bd"/>
</dbReference>
<dbReference type="InterPro" id="IPR045851">
    <property type="entry name" value="AMP-bd_C_sf"/>
</dbReference>
<feature type="compositionally biased region" description="Basic and acidic residues" evidence="2">
    <location>
        <begin position="223"/>
        <end position="233"/>
    </location>
</feature>
<feature type="compositionally biased region" description="Low complexity" evidence="2">
    <location>
        <begin position="147"/>
        <end position="158"/>
    </location>
</feature>
<feature type="region of interest" description="Disordered" evidence="2">
    <location>
        <begin position="107"/>
        <end position="167"/>
    </location>
</feature>
<dbReference type="FunFam" id="3.30.300.30:FF:000001">
    <property type="entry name" value="DIP2 disco-interacting protein 2 homolog C"/>
    <property type="match status" value="1"/>
</dbReference>
<evidence type="ECO:0000256" key="2">
    <source>
        <dbReference type="SAM" id="MobiDB-lite"/>
    </source>
</evidence>
<evidence type="ECO:0000256" key="1">
    <source>
        <dbReference type="ARBA" id="ARBA00007735"/>
    </source>
</evidence>
<dbReference type="PANTHER" id="PTHR22754">
    <property type="entry name" value="DISCO-INTERACTING PROTEIN 2 DIP2 -RELATED"/>
    <property type="match status" value="1"/>
</dbReference>
<dbReference type="CDD" id="cd05905">
    <property type="entry name" value="Dip2"/>
    <property type="match status" value="2"/>
</dbReference>
<dbReference type="InterPro" id="IPR037337">
    <property type="entry name" value="Dip2-like_dom"/>
</dbReference>
<organism evidence="4 5">
    <name type="scientific">Oncorhynchus mykiss</name>
    <name type="common">Rainbow trout</name>
    <name type="synonym">Salmo gairdneri</name>
    <dbReference type="NCBI Taxonomy" id="8022"/>
    <lineage>
        <taxon>Eukaryota</taxon>
        <taxon>Metazoa</taxon>
        <taxon>Chordata</taxon>
        <taxon>Craniata</taxon>
        <taxon>Vertebrata</taxon>
        <taxon>Euteleostomi</taxon>
        <taxon>Actinopterygii</taxon>
        <taxon>Neopterygii</taxon>
        <taxon>Teleostei</taxon>
        <taxon>Protacanthopterygii</taxon>
        <taxon>Salmoniformes</taxon>
        <taxon>Salmonidae</taxon>
        <taxon>Salmoninae</taxon>
        <taxon>Oncorhynchus</taxon>
    </lineage>
</organism>
<feature type="region of interest" description="Disordered" evidence="2">
    <location>
        <begin position="190"/>
        <end position="234"/>
    </location>
</feature>
<protein>
    <recommendedName>
        <fullName evidence="3">DMAP1-binding domain-containing protein</fullName>
    </recommendedName>
</protein>
<sequence>MATRPSPGERLLGDITQKGYEKKRSKLIRAYFPHPGGMEGMSHRPPFAPPSAARFHRRRSSGTRDERYRSDVHSEAVQAVLARHVESNVAVPMPSKRRSLVVQTSMDAYTPPDSSSGSEEEAGPGNDMPGMEHWMTRPAHLGPAHLGSTSSSSSSTQSGGSGNAGRLADSLAHTHLSHPHLAHAHLTHTHLTQSHHVSAHHSQTHHENHSAPPDVTGYSSDSSHSRPHSERHIGTIARNTQKYGNAERMETGDGVPVSSRVSAKIQQLVNTLKMPRRPPLREFFVDDFEELLEVQQPDPKQPRPEGAEMLAVSGEALGVVTNWPPSLEAALQRWGTISPKAPCLTSLDTTGKPLYVLTYGKLWSRSIKLAYNILHKLGSKQEPMLRPGDRVALVFPNNDPVAFMVAFYGCLLAEVVPVPIEVPLTRKDAGSQQIGFLLGSCGVTVALTSDACHKGLPKSATGEIPQFRGWPKLLWFVTESKHLSKPPRDWFPHIKDANSDTAYIEYKTCKDGSVLGVTVMRIALLTHCQSLTQSCGYTEAETIVNVLDFKKDVGLWHGILTSVMNMMHVISVPYSLMKVNPLSWIQKVYHFKAKVACVKSRDMHWALVAHREQKDISLSSLRMLLVADGSNPWSISSCDAFLNVFQSKGLRSEVICPCASSPEALTVAIRRLEDSSQPPGRGVLSMQGLSYSVVRVDTEERLSVLTVQDVGTVMPGAVVCVVKPEGVPLLCKTDEIGELCVCSVATGTSYYGLTGMTKNTFEVFPVASGGGLVSEYAFVRTGLLGFVGPGGLVFISGKMDGLIMVSGRRHNADDIVATALAVEPMKFVYRGRIAVFSVTVLRDERIVVVAEQRPDSTEEDSFQWMSRVLQAIDSIHGVGVFCLGLVPANTLPKTPLGGIHLSETKQLYLEGGLHPCNVLMCPHTCVTNLPKPRQKQPEIGPASVMVGNLVSGKRIAMASGRDLGQTDDNDQFLFLSEVLQWRSQTTPDHILYTLLSSRGLVSSSLTCLQLHKRAERVAALLLERGGLQEGDHIALVYPPGIDLIAAFYGCLYAGCVPITVRPPHPQNISTTLPTVKMIVEVSRSACVMTTAVICKLLRSKEAVATVDIRNWPPVLDTDDLPKKKPPALYKPCNPDALAYLDFSVSTTGMLAGVQMSHNAVGAFCRSVKLQCELYPSREVAICLDPYCGLGFVLWCLCSVYSGHQSILIPPVELESNPALWLLAVSQLRVRDTFCSYSVMELCTKGLGLQTEALKARGLDLSRVRACVVVAEERPRMSLTHSFSKLFKDLGLHPRSVSTAFGCRVNLAICLQGTSGPDPTTVYVDMRALRHDRVRLVERGSPHSLPLMESGKILPGVRIIIANPETKGPLGDSHLGEIWVHSAHNGSGYYSGYGEEVLQSDHFTSRLSFGDTSTVWARTGYLGFLRRTELTDASGERHDALYVVGALEEAMELRGMRYHPIDIETSVIRTHKNIMECAVFPWTNLLVVVIELEGSEQEALDLVPMVTKAVLEEHYLIVGVVVVTDIGVIPINSRGEKQRMHLRDGFLQDQLDPIYVAYNM</sequence>
<dbReference type="Pfam" id="PF06464">
    <property type="entry name" value="DMAP_binding"/>
    <property type="match status" value="1"/>
</dbReference>
<name>A0A8K9X3G2_ONCMY</name>
<reference evidence="4" key="3">
    <citation type="submission" date="2025-09" db="UniProtKB">
        <authorList>
            <consortium name="Ensembl"/>
        </authorList>
    </citation>
    <scope>IDENTIFICATION</scope>
</reference>
<dbReference type="PANTHER" id="PTHR22754:SF33">
    <property type="entry name" value="DISCO-INTERACTING PROTEIN 2 HOMOLOG C"/>
    <property type="match status" value="1"/>
</dbReference>
<dbReference type="Ensembl" id="ENSOMYT00000125685.1">
    <property type="protein sequence ID" value="ENSOMYP00000127107.1"/>
    <property type="gene ID" value="ENSOMYG00000003921.2"/>
</dbReference>
<comment type="similarity">
    <text evidence="1">Belongs to the DIP2 family.</text>
</comment>
<dbReference type="SMART" id="SM01137">
    <property type="entry name" value="DMAP_binding"/>
    <property type="match status" value="1"/>
</dbReference>
<dbReference type="FunFam" id="3.30.300.30:FF:000003">
    <property type="entry name" value="DIP2 disco-interacting protein 2 homolog A"/>
    <property type="match status" value="1"/>
</dbReference>
<dbReference type="Proteomes" id="UP000694395">
    <property type="component" value="Chromosome 11"/>
</dbReference>
<dbReference type="Gene3D" id="3.30.300.30">
    <property type="match status" value="2"/>
</dbReference>
<dbReference type="InterPro" id="IPR042099">
    <property type="entry name" value="ANL_N_sf"/>
</dbReference>
<evidence type="ECO:0000313" key="5">
    <source>
        <dbReference type="Proteomes" id="UP000694395"/>
    </source>
</evidence>
<dbReference type="Gene3D" id="3.40.50.12780">
    <property type="entry name" value="N-terminal domain of ligase-like"/>
    <property type="match status" value="2"/>
</dbReference>
<keyword evidence="5" id="KW-1185">Reference proteome</keyword>
<evidence type="ECO:0000313" key="4">
    <source>
        <dbReference type="Ensembl" id="ENSOMYP00000127107.1"/>
    </source>
</evidence>
<reference evidence="4" key="1">
    <citation type="submission" date="2020-07" db="EMBL/GenBank/DDBJ databases">
        <title>A long reads based de novo assembly of the rainbow trout Arlee double haploid line genome.</title>
        <authorList>
            <person name="Gao G."/>
            <person name="Palti Y."/>
        </authorList>
    </citation>
    <scope>NUCLEOTIDE SEQUENCE [LARGE SCALE GENOMIC DNA]</scope>
</reference>
<dbReference type="Pfam" id="PF23024">
    <property type="entry name" value="AMP-dom_DIP2-like"/>
    <property type="match status" value="1"/>
</dbReference>
<reference evidence="4" key="2">
    <citation type="submission" date="2025-08" db="UniProtKB">
        <authorList>
            <consortium name="Ensembl"/>
        </authorList>
    </citation>
    <scope>IDENTIFICATION</scope>
</reference>
<feature type="compositionally biased region" description="Basic and acidic residues" evidence="2">
    <location>
        <begin position="62"/>
        <end position="71"/>
    </location>
</feature>
<proteinExistence type="inferred from homology"/>